<feature type="domain" description="Ig-like" evidence="3">
    <location>
        <begin position="150"/>
        <end position="240"/>
    </location>
</feature>
<dbReference type="PANTHER" id="PTHR13817">
    <property type="entry name" value="TITIN"/>
    <property type="match status" value="1"/>
</dbReference>
<dbReference type="SMART" id="SM00408">
    <property type="entry name" value="IGc2"/>
    <property type="match status" value="2"/>
</dbReference>
<dbReference type="PANTHER" id="PTHR13817:SF166">
    <property type="entry name" value="NEURONAL IGCAM-RELATED"/>
    <property type="match status" value="1"/>
</dbReference>
<dbReference type="InterPro" id="IPR050964">
    <property type="entry name" value="Striated_Muscle_Regulatory"/>
</dbReference>
<dbReference type="InterPro" id="IPR003598">
    <property type="entry name" value="Ig_sub2"/>
</dbReference>
<evidence type="ECO:0000256" key="1">
    <source>
        <dbReference type="ARBA" id="ARBA00022737"/>
    </source>
</evidence>
<dbReference type="SMART" id="SM00409">
    <property type="entry name" value="IG"/>
    <property type="match status" value="2"/>
</dbReference>
<sequence>MTAPWLALSLMFMIPSLASADAPKITPFHFSGELDTGMRATVVCAVMTGNPPFEFSWFKDGQKLDTHEVSIRKFDDFTSNLVISKLDSNSNGNYTCKVSNSEGFDQKSAVLSVKGIFSFICGQWTRQHAMSWLTISTALLIANLASADVPKIGPFHFAGDLDIGMRASVQCAVMTGDPPFDFTWLKDGQKLVDGRGISIRYVDDFTSSLAISKVDADSNGNYSCRVSNSKGNDEKFALLSVKGT</sequence>
<dbReference type="InterPro" id="IPR007110">
    <property type="entry name" value="Ig-like_dom"/>
</dbReference>
<dbReference type="SUPFAM" id="SSF48726">
    <property type="entry name" value="Immunoglobulin"/>
    <property type="match status" value="2"/>
</dbReference>
<dbReference type="GO" id="GO:0007416">
    <property type="term" value="P:synapse assembly"/>
    <property type="evidence" value="ECO:0007669"/>
    <property type="project" value="TreeGrafter"/>
</dbReference>
<reference evidence="4 5" key="1">
    <citation type="journal article" date="2019" name="Sci. Rep.">
        <title>Orb-weaving spider Araneus ventricosus genome elucidates the spidroin gene catalogue.</title>
        <authorList>
            <person name="Kono N."/>
            <person name="Nakamura H."/>
            <person name="Ohtoshi R."/>
            <person name="Moran D.A.P."/>
            <person name="Shinohara A."/>
            <person name="Yoshida Y."/>
            <person name="Fujiwara M."/>
            <person name="Mori M."/>
            <person name="Tomita M."/>
            <person name="Arakawa K."/>
        </authorList>
    </citation>
    <scope>NUCLEOTIDE SEQUENCE [LARGE SCALE GENOMIC DNA]</scope>
</reference>
<accession>A0A4Y2ESI9</accession>
<organism evidence="4 5">
    <name type="scientific">Araneus ventricosus</name>
    <name type="common">Orbweaver spider</name>
    <name type="synonym">Epeira ventricosa</name>
    <dbReference type="NCBI Taxonomy" id="182803"/>
    <lineage>
        <taxon>Eukaryota</taxon>
        <taxon>Metazoa</taxon>
        <taxon>Ecdysozoa</taxon>
        <taxon>Arthropoda</taxon>
        <taxon>Chelicerata</taxon>
        <taxon>Arachnida</taxon>
        <taxon>Araneae</taxon>
        <taxon>Araneomorphae</taxon>
        <taxon>Entelegynae</taxon>
        <taxon>Araneoidea</taxon>
        <taxon>Araneidae</taxon>
        <taxon>Araneus</taxon>
    </lineage>
</organism>
<feature type="signal peptide" evidence="2">
    <location>
        <begin position="1"/>
        <end position="20"/>
    </location>
</feature>
<gene>
    <name evidence="4" type="ORF">AVEN_136736_1</name>
</gene>
<dbReference type="Proteomes" id="UP000499080">
    <property type="component" value="Unassembled WGS sequence"/>
</dbReference>
<dbReference type="AlphaFoldDB" id="A0A4Y2ESI9"/>
<keyword evidence="5" id="KW-1185">Reference proteome</keyword>
<protein>
    <recommendedName>
        <fullName evidence="3">Ig-like domain-containing protein</fullName>
    </recommendedName>
</protein>
<dbReference type="Pfam" id="PF07679">
    <property type="entry name" value="I-set"/>
    <property type="match status" value="2"/>
</dbReference>
<dbReference type="InterPro" id="IPR013783">
    <property type="entry name" value="Ig-like_fold"/>
</dbReference>
<dbReference type="FunFam" id="2.60.40.10:FF:000333">
    <property type="entry name" value="Down syndrome cell adhesion molecule"/>
    <property type="match status" value="2"/>
</dbReference>
<dbReference type="Gene3D" id="2.60.40.10">
    <property type="entry name" value="Immunoglobulins"/>
    <property type="match status" value="2"/>
</dbReference>
<dbReference type="InterPro" id="IPR013098">
    <property type="entry name" value="Ig_I-set"/>
</dbReference>
<dbReference type="GO" id="GO:0007156">
    <property type="term" value="P:homophilic cell adhesion via plasma membrane adhesion molecules"/>
    <property type="evidence" value="ECO:0007669"/>
    <property type="project" value="TreeGrafter"/>
</dbReference>
<keyword evidence="1" id="KW-0677">Repeat</keyword>
<dbReference type="InterPro" id="IPR036179">
    <property type="entry name" value="Ig-like_dom_sf"/>
</dbReference>
<feature type="chain" id="PRO_5021375174" description="Ig-like domain-containing protein" evidence="2">
    <location>
        <begin position="21"/>
        <end position="244"/>
    </location>
</feature>
<proteinExistence type="predicted"/>
<dbReference type="OrthoDB" id="6431668at2759"/>
<dbReference type="InterPro" id="IPR003599">
    <property type="entry name" value="Ig_sub"/>
</dbReference>
<evidence type="ECO:0000313" key="5">
    <source>
        <dbReference type="Proteomes" id="UP000499080"/>
    </source>
</evidence>
<evidence type="ECO:0000259" key="3">
    <source>
        <dbReference type="PROSITE" id="PS50835"/>
    </source>
</evidence>
<keyword evidence="2" id="KW-0732">Signal</keyword>
<evidence type="ECO:0000256" key="2">
    <source>
        <dbReference type="SAM" id="SignalP"/>
    </source>
</evidence>
<name>A0A4Y2ESI9_ARAVE</name>
<dbReference type="PROSITE" id="PS50835">
    <property type="entry name" value="IG_LIKE"/>
    <property type="match status" value="2"/>
</dbReference>
<dbReference type="GO" id="GO:0045202">
    <property type="term" value="C:synapse"/>
    <property type="evidence" value="ECO:0007669"/>
    <property type="project" value="TreeGrafter"/>
</dbReference>
<comment type="caution">
    <text evidence="4">The sequence shown here is derived from an EMBL/GenBank/DDBJ whole genome shotgun (WGS) entry which is preliminary data.</text>
</comment>
<evidence type="ECO:0000313" key="4">
    <source>
        <dbReference type="EMBL" id="GBM32190.1"/>
    </source>
</evidence>
<dbReference type="EMBL" id="BGPR01000700">
    <property type="protein sequence ID" value="GBM32190.1"/>
    <property type="molecule type" value="Genomic_DNA"/>
</dbReference>
<feature type="domain" description="Ig-like" evidence="3">
    <location>
        <begin position="23"/>
        <end position="112"/>
    </location>
</feature>